<reference evidence="3" key="4">
    <citation type="submission" date="2018-06" db="EMBL/GenBank/DDBJ databases">
        <authorList>
            <person name="Ashton P.M."/>
            <person name="Dallman T."/>
            <person name="Nair S."/>
            <person name="De Pinna E."/>
            <person name="Peters T."/>
            <person name="Grant K."/>
        </authorList>
    </citation>
    <scope>NUCLEOTIDE SEQUENCE [LARGE SCALE GENOMIC DNA]</scope>
    <source>
        <strain evidence="3">231108</strain>
        <strain evidence="8">265852</strain>
        <strain evidence="16">29290</strain>
        <strain evidence="5">356083</strain>
        <strain evidence="4">422529</strain>
        <strain evidence="17">425567</strain>
        <strain evidence="12">43916</strain>
        <strain evidence="6">632340</strain>
        <strain evidence="10">86846</strain>
    </source>
</reference>
<evidence type="ECO:0000313" key="5">
    <source>
        <dbReference type="EMBL" id="EBY1703852.1"/>
    </source>
</evidence>
<evidence type="ECO:0000313" key="20">
    <source>
        <dbReference type="Proteomes" id="UP000338496"/>
    </source>
</evidence>
<feature type="domain" description="HTH cro/C1-type" evidence="1">
    <location>
        <begin position="5"/>
        <end position="59"/>
    </location>
</feature>
<sequence length="74" mass="8407">MQSPLRKLRKSHGYTLQHVAKGVQVDPATLSRVERCEQAPSTELAERLAQFYAGEISEMQILYPNRYQLSDSAI</sequence>
<dbReference type="EMBL" id="DAAOPX010000005">
    <property type="protein sequence ID" value="HAD5042147.1"/>
    <property type="molecule type" value="Genomic_DNA"/>
</dbReference>
<evidence type="ECO:0000313" key="13">
    <source>
        <dbReference type="EMBL" id="HAB0972045.1"/>
    </source>
</evidence>
<dbReference type="GO" id="GO:0003677">
    <property type="term" value="F:DNA binding"/>
    <property type="evidence" value="ECO:0007669"/>
    <property type="project" value="UniProtKB-KW"/>
</dbReference>
<dbReference type="EMBL" id="AAHNIA010000039">
    <property type="protein sequence ID" value="EBY1703852.1"/>
    <property type="molecule type" value="Genomic_DNA"/>
</dbReference>
<dbReference type="EMBL" id="CP011428">
    <property type="protein sequence ID" value="AKH07692.1"/>
    <property type="molecule type" value="Genomic_DNA"/>
</dbReference>
<protein>
    <submittedName>
        <fullName evidence="2 15">DNA-binding protein</fullName>
    </submittedName>
    <submittedName>
        <fullName evidence="13">Helix-turn-helix domain-containing protein</fullName>
    </submittedName>
    <submittedName>
        <fullName evidence="10">Helix-turn-helix transcriptional regulator</fullName>
    </submittedName>
    <submittedName>
        <fullName evidence="14">XRE family transcriptional regulator</fullName>
    </submittedName>
</protein>
<dbReference type="EMBL" id="AALDNI010000110">
    <property type="protein sequence ID" value="ECY5344364.1"/>
    <property type="molecule type" value="Genomic_DNA"/>
</dbReference>
<evidence type="ECO:0000313" key="9">
    <source>
        <dbReference type="EMBL" id="ECU8355217.1"/>
    </source>
</evidence>
<dbReference type="InterPro" id="IPR010982">
    <property type="entry name" value="Lambda_DNA-bd_dom_sf"/>
</dbReference>
<dbReference type="Proteomes" id="UP000885258">
    <property type="component" value="Unassembled WGS sequence"/>
</dbReference>
<reference evidence="9" key="6">
    <citation type="submission" date="2018-08" db="EMBL/GenBank/DDBJ databases">
        <authorList>
            <consortium name="PulseNet: The National Subtyping Network for Foodborne Disease Surveillance"/>
            <person name="Tarr C.L."/>
            <person name="Trees E."/>
            <person name="Katz L.S."/>
            <person name="Carleton-Romer H.A."/>
            <person name="Stroika S."/>
            <person name="Kucerova Z."/>
            <person name="Roache K.F."/>
            <person name="Sabol A.L."/>
            <person name="Besser J."/>
            <person name="Gerner-Smidt P."/>
        </authorList>
    </citation>
    <scope>NUCLEOTIDE SEQUENCE [LARGE SCALE GENOMIC DNA]</scope>
    <source>
        <strain evidence="9">PNUSAS008736</strain>
    </source>
</reference>
<dbReference type="SMR" id="A0A0D6FKL6"/>
<dbReference type="Proteomes" id="UP000034636">
    <property type="component" value="Chromosome"/>
</dbReference>
<keyword evidence="15" id="KW-0238">DNA-binding</keyword>
<evidence type="ECO:0000313" key="11">
    <source>
        <dbReference type="EMBL" id="ECW0640763.1"/>
    </source>
</evidence>
<dbReference type="EMBL" id="AAKUOT010000039">
    <property type="protein sequence ID" value="ECV8762659.1"/>
    <property type="molecule type" value="Genomic_DNA"/>
</dbReference>
<evidence type="ECO:0000313" key="7">
    <source>
        <dbReference type="EMBL" id="ECE0295380.1"/>
    </source>
</evidence>
<dbReference type="EMBL" id="AAIGQE010000005">
    <property type="protein sequence ID" value="ECE0295380.1"/>
    <property type="molecule type" value="Genomic_DNA"/>
</dbReference>
<accession>A0A0F7J7Q0</accession>
<dbReference type="EMBL" id="AAKRET010000017">
    <property type="protein sequence ID" value="ECU8355217.1"/>
    <property type="molecule type" value="Genomic_DNA"/>
</dbReference>
<evidence type="ECO:0000313" key="3">
    <source>
        <dbReference type="EMBL" id="EBW3627069.1"/>
    </source>
</evidence>
<reference evidence="15 19" key="1">
    <citation type="submission" date="2014-09" db="EMBL/GenBank/DDBJ databases">
        <title>Salmonella Genotype and Phenotype Association.</title>
        <authorList>
            <person name="Chen Y."/>
            <person name="Folster J."/>
            <person name="Ayers S."/>
            <person name="Kabera C."/>
            <person name="Li C."/>
            <person name="Mukherjee S."/>
            <person name="Lam C."/>
            <person name="Zhao S."/>
            <person name="McDermott P."/>
        </authorList>
    </citation>
    <scope>NUCLEOTIDE SEQUENCE [LARGE SCALE GENOMIC DNA]</scope>
    <source>
        <strain evidence="15 19">CVM N32045</strain>
    </source>
</reference>
<dbReference type="KEGG" id="seni:CY43_10735"/>
<dbReference type="EMBL" id="JYVU01000025">
    <property type="protein sequence ID" value="KTZ12359.1"/>
    <property type="molecule type" value="Genomic_DNA"/>
</dbReference>
<dbReference type="Proteomes" id="UP000839914">
    <property type="component" value="Unassembled WGS sequence"/>
</dbReference>
<dbReference type="Proteomes" id="UP000839915">
    <property type="component" value="Unassembled WGS sequence"/>
</dbReference>
<dbReference type="EMBL" id="AAKVET010000008">
    <property type="protein sequence ID" value="ECW0640763.1"/>
    <property type="molecule type" value="Genomic_DNA"/>
</dbReference>
<dbReference type="eggNOG" id="COG1396">
    <property type="taxonomic scope" value="Bacteria"/>
</dbReference>
<evidence type="ECO:0000313" key="14">
    <source>
        <dbReference type="EMBL" id="HAD5042147.1"/>
    </source>
</evidence>
<reference evidence="7 20" key="5">
    <citation type="submission" date="2018-07" db="EMBL/GenBank/DDBJ databases">
        <authorList>
            <consortium name="GenomeTrakr network: Whole genome sequencing for foodborne pathogen traceback"/>
        </authorList>
    </citation>
    <scope>NUCLEOTIDE SEQUENCE [LARGE SCALE GENOMIC DNA]</scope>
    <source>
        <strain evidence="11">AUSMDU00020735</strain>
        <strain evidence="7 20">VA_WGS-00080</strain>
    </source>
</reference>
<dbReference type="Proteomes" id="UP000839907">
    <property type="component" value="Unassembled WGS sequence"/>
</dbReference>
<dbReference type="AlphaFoldDB" id="A0A0D6FKL6"/>
<dbReference type="Proteomes" id="UP000839617">
    <property type="component" value="Unassembled WGS sequence"/>
</dbReference>
<reference evidence="14" key="3">
    <citation type="journal article" date="2018" name="Genome Biol.">
        <title>SKESA: strategic k-mer extension for scrupulous assemblies.</title>
        <authorList>
            <person name="Souvorov A."/>
            <person name="Agarwala R."/>
            <person name="Lipman D.J."/>
        </authorList>
    </citation>
    <scope>NUCLEOTIDE SEQUENCE</scope>
    <source>
        <strain evidence="14">S030T</strain>
        <strain evidence="13">Salmonella enterica</strain>
    </source>
</reference>
<dbReference type="Proteomes" id="UP000054461">
    <property type="component" value="Unassembled WGS sequence"/>
</dbReference>
<dbReference type="Proteomes" id="UP000839909">
    <property type="component" value="Unassembled WGS sequence"/>
</dbReference>
<dbReference type="Gene3D" id="1.10.260.40">
    <property type="entry name" value="lambda repressor-like DNA-binding domains"/>
    <property type="match status" value="1"/>
</dbReference>
<dbReference type="OMA" id="QIIYPER"/>
<evidence type="ECO:0000313" key="18">
    <source>
        <dbReference type="Proteomes" id="UP000034636"/>
    </source>
</evidence>
<dbReference type="Proteomes" id="UP000839581">
    <property type="component" value="Unassembled WGS sequence"/>
</dbReference>
<evidence type="ECO:0000313" key="17">
    <source>
        <dbReference type="EMBL" id="MLP88614.1"/>
    </source>
</evidence>
<organism evidence="14">
    <name type="scientific">Salmonella typhimurium</name>
    <dbReference type="NCBI Taxonomy" id="90371"/>
    <lineage>
        <taxon>Bacteria</taxon>
        <taxon>Pseudomonadati</taxon>
        <taxon>Pseudomonadota</taxon>
        <taxon>Gammaproteobacteria</taxon>
        <taxon>Enterobacterales</taxon>
        <taxon>Enterobacteriaceae</taxon>
        <taxon>Salmonella</taxon>
    </lineage>
</organism>
<dbReference type="EMBL" id="AAHRYM010000061">
    <property type="protein sequence ID" value="EBZ6923950.1"/>
    <property type="molecule type" value="Genomic_DNA"/>
</dbReference>
<dbReference type="Proteomes" id="UP000839911">
    <property type="component" value="Unassembled WGS sequence"/>
</dbReference>
<name>A0A0D6FKL6_SALTM</name>
<evidence type="ECO:0000313" key="6">
    <source>
        <dbReference type="EMBL" id="EBZ6923950.1"/>
    </source>
</evidence>
<evidence type="ECO:0000313" key="12">
    <source>
        <dbReference type="EMBL" id="ECY5344364.1"/>
    </source>
</evidence>
<dbReference type="Proteomes" id="UP000338496">
    <property type="component" value="Unassembled WGS sequence"/>
</dbReference>
<evidence type="ECO:0000313" key="10">
    <source>
        <dbReference type="EMBL" id="ECV8762659.1"/>
    </source>
</evidence>
<dbReference type="SMART" id="SM00530">
    <property type="entry name" value="HTH_XRE"/>
    <property type="match status" value="1"/>
</dbReference>
<evidence type="ECO:0000313" key="2">
    <source>
        <dbReference type="EMBL" id="AKH07692.1"/>
    </source>
</evidence>
<evidence type="ECO:0000313" key="4">
    <source>
        <dbReference type="EMBL" id="EBW5465551.1"/>
    </source>
</evidence>
<evidence type="ECO:0000313" key="19">
    <source>
        <dbReference type="Proteomes" id="UP000054461"/>
    </source>
</evidence>
<dbReference type="CDD" id="cd00093">
    <property type="entry name" value="HTH_XRE"/>
    <property type="match status" value="1"/>
</dbReference>
<dbReference type="EMBL" id="DAAFPQ010000012">
    <property type="protein sequence ID" value="HAB0972045.1"/>
    <property type="molecule type" value="Genomic_DNA"/>
</dbReference>
<dbReference type="EMBL" id="AAHIPE010000054">
    <property type="protein sequence ID" value="EBW5465551.1"/>
    <property type="molecule type" value="Genomic_DNA"/>
</dbReference>
<dbReference type="EMBL" id="RSUA01000016">
    <property type="protein sequence ID" value="MIT49342.1"/>
    <property type="molecule type" value="Genomic_DNA"/>
</dbReference>
<dbReference type="PATRIC" id="fig|59201.124.peg.2244"/>
<dbReference type="Proteomes" id="UP000839616">
    <property type="component" value="Unassembled WGS sequence"/>
</dbReference>
<reference evidence="2 18" key="2">
    <citation type="journal article" date="2015" name="Genome Announc.">
        <title>Complete Genome Sequencing of a Multidrug-Resistant and Human-Invasive Salmonella enterica Serovar Typhimurium Strain of the Emerging Sequence Type 213 Genotype.</title>
        <authorList>
            <person name="Calva E."/>
            <person name="Silva C."/>
            <person name="Zaidi M.B."/>
            <person name="Sanchez-Flores A."/>
            <person name="Estrada K."/>
            <person name="Silva G.G."/>
            <person name="Soto-Jimenez L.M."/>
            <person name="Wiesner M."/>
            <person name="Fernandez-Mora M."/>
            <person name="Edwards R.A."/>
            <person name="Vinuesa P."/>
        </authorList>
    </citation>
    <scope>NUCLEOTIDE SEQUENCE [LARGE SCALE GENOMIC DNA]</scope>
    <source>
        <strain evidence="2 18">YU39</strain>
    </source>
</reference>
<proteinExistence type="predicted"/>
<dbReference type="InterPro" id="IPR001387">
    <property type="entry name" value="Cro/C1-type_HTH"/>
</dbReference>
<dbReference type="Proteomes" id="UP000885385">
    <property type="component" value="Unassembled WGS sequence"/>
</dbReference>
<accession>A0A0D6FKL6</accession>
<dbReference type="EMBL" id="AAHIDF010000002">
    <property type="protein sequence ID" value="EBW3627069.1"/>
    <property type="molecule type" value="Genomic_DNA"/>
</dbReference>
<reference evidence="14" key="7">
    <citation type="submission" date="2019-01" db="EMBL/GenBank/DDBJ databases">
        <authorList>
            <consortium name="NCBI Pathogen Detection Project"/>
        </authorList>
    </citation>
    <scope>NUCLEOTIDE SEQUENCE</scope>
    <source>
        <strain evidence="14">S030T</strain>
        <strain evidence="13">Salmonella enterica</strain>
    </source>
</reference>
<dbReference type="EMBL" id="AAIKGB010000005">
    <property type="protein sequence ID" value="ECF1543002.1"/>
    <property type="molecule type" value="Genomic_DNA"/>
</dbReference>
<evidence type="ECO:0000313" key="15">
    <source>
        <dbReference type="EMBL" id="KTZ12359.1"/>
    </source>
</evidence>
<accession>A0A0M2IVW6</accession>
<dbReference type="Pfam" id="PF01381">
    <property type="entry name" value="HTH_3"/>
    <property type="match status" value="1"/>
</dbReference>
<dbReference type="RefSeq" id="WP_001191666.1">
    <property type="nucleotide sequence ID" value="NZ_AP023291.1"/>
</dbReference>
<gene>
    <name evidence="10" type="ORF">AAB27_17370</name>
    <name evidence="16" type="ORF">AU613_10730</name>
    <name evidence="12" type="ORF">AVC05_24540</name>
    <name evidence="9" type="ORF">B1P38_16850</name>
    <name evidence="7" type="ORF">CE70_09315</name>
    <name evidence="15" type="ORF">DD95_10655</name>
    <name evidence="3" type="ORF">DPF41_02975</name>
    <name evidence="4" type="ORF">DPS76_24500</name>
    <name evidence="17" type="ORF">DRM14_25595</name>
    <name evidence="5" type="ORF">DU071_18305</name>
    <name evidence="8" type="ORF">E0935_07080</name>
    <name evidence="6" type="ORF">EER35_23650</name>
    <name evidence="11" type="ORF">F3R12_13045</name>
    <name evidence="14" type="ORF">G1R30_09705</name>
    <name evidence="13" type="ORF">GB466_15970</name>
    <name evidence="2" type="ORF">SE14_02190</name>
</gene>
<dbReference type="EMBL" id="RVDJ01000070">
    <property type="protein sequence ID" value="MLP88614.1"/>
    <property type="molecule type" value="Genomic_DNA"/>
</dbReference>
<dbReference type="PROSITE" id="PS50943">
    <property type="entry name" value="HTH_CROC1"/>
    <property type="match status" value="1"/>
</dbReference>
<dbReference type="SUPFAM" id="SSF47413">
    <property type="entry name" value="lambda repressor-like DNA-binding domains"/>
    <property type="match status" value="1"/>
</dbReference>
<evidence type="ECO:0000259" key="1">
    <source>
        <dbReference type="PROSITE" id="PS50943"/>
    </source>
</evidence>
<dbReference type="KEGG" id="seni:CY43_14005"/>
<dbReference type="Proteomes" id="UP000839595">
    <property type="component" value="Unassembled WGS sequence"/>
</dbReference>
<evidence type="ECO:0000313" key="8">
    <source>
        <dbReference type="EMBL" id="ECF1543002.1"/>
    </source>
</evidence>
<evidence type="ECO:0000313" key="16">
    <source>
        <dbReference type="EMBL" id="MIT49342.1"/>
    </source>
</evidence>